<proteinExistence type="predicted"/>
<name>A0A410PUI2_9FIRM</name>
<feature type="region of interest" description="Disordered" evidence="1">
    <location>
        <begin position="182"/>
        <end position="210"/>
    </location>
</feature>
<evidence type="ECO:0000256" key="1">
    <source>
        <dbReference type="SAM" id="MobiDB-lite"/>
    </source>
</evidence>
<feature type="compositionally biased region" description="Basic and acidic residues" evidence="1">
    <location>
        <begin position="194"/>
        <end position="203"/>
    </location>
</feature>
<sequence length="210" mass="24566">MNYEELLKLLDIDSPEEFQYFEHFADLMECAAPVSYEALFELASQMDKKILAELIENYFDEISEGLPDDGTEAFTFLKNVSMALRGMLRLIPADEEEETRELVGFVEELEKFRNWYVADSTIECTLKKDGTAQKVTFFEALVLSRMEKLNGEEYFYGFDDGLDYQLDEYAVSFSDALRAEEEEEGYIEEELEENHESEYRSGLEEDEYDF</sequence>
<feature type="compositionally biased region" description="Acidic residues" evidence="1">
    <location>
        <begin position="182"/>
        <end position="193"/>
    </location>
</feature>
<dbReference type="KEGG" id="amij:EQM06_04995"/>
<evidence type="ECO:0000313" key="2">
    <source>
        <dbReference type="EMBL" id="QAT42631.1"/>
    </source>
</evidence>
<organism evidence="2 3">
    <name type="scientific">Aminipila luticellarii</name>
    <dbReference type="NCBI Taxonomy" id="2507160"/>
    <lineage>
        <taxon>Bacteria</taxon>
        <taxon>Bacillati</taxon>
        <taxon>Bacillota</taxon>
        <taxon>Clostridia</taxon>
        <taxon>Peptostreptococcales</taxon>
        <taxon>Anaerovoracaceae</taxon>
        <taxon>Aminipila</taxon>
    </lineage>
</organism>
<gene>
    <name evidence="2" type="ORF">EQM06_04995</name>
</gene>
<dbReference type="EMBL" id="CP035281">
    <property type="protein sequence ID" value="QAT42631.1"/>
    <property type="molecule type" value="Genomic_DNA"/>
</dbReference>
<dbReference type="OrthoDB" id="1769147at2"/>
<dbReference type="RefSeq" id="WP_128745281.1">
    <property type="nucleotide sequence ID" value="NZ_CP035281.1"/>
</dbReference>
<reference evidence="2 3" key="1">
    <citation type="submission" date="2019-01" db="EMBL/GenBank/DDBJ databases">
        <title>Draft genomes of a novel of Aminipila strains.</title>
        <authorList>
            <person name="Ma S."/>
        </authorList>
    </citation>
    <scope>NUCLEOTIDE SEQUENCE [LARGE SCALE GENOMIC DNA]</scope>
    <source>
        <strain evidence="3">JN-39</strain>
    </source>
</reference>
<evidence type="ECO:0000313" key="3">
    <source>
        <dbReference type="Proteomes" id="UP000287601"/>
    </source>
</evidence>
<keyword evidence="3" id="KW-1185">Reference proteome</keyword>
<protein>
    <submittedName>
        <fullName evidence="2">Uncharacterized protein</fullName>
    </submittedName>
</protein>
<accession>A0A410PUI2</accession>
<dbReference type="AlphaFoldDB" id="A0A410PUI2"/>
<dbReference type="Proteomes" id="UP000287601">
    <property type="component" value="Chromosome"/>
</dbReference>